<feature type="transmembrane region" description="Helical" evidence="2">
    <location>
        <begin position="21"/>
        <end position="45"/>
    </location>
</feature>
<accession>A0A143PIY0</accession>
<evidence type="ECO:0000256" key="2">
    <source>
        <dbReference type="SAM" id="Phobius"/>
    </source>
</evidence>
<keyword evidence="2" id="KW-0472">Membrane</keyword>
<reference evidence="4" key="2">
    <citation type="submission" date="2016-04" db="EMBL/GenBank/DDBJ databases">
        <title>First Complete Genome Sequence of a Subdivision 6 Acidobacterium.</title>
        <authorList>
            <person name="Huang S."/>
            <person name="Vieira S."/>
            <person name="Bunk B."/>
            <person name="Riedel T."/>
            <person name="Sproeer C."/>
            <person name="Overmann J."/>
        </authorList>
    </citation>
    <scope>NUCLEOTIDE SEQUENCE [LARGE SCALE GENOMIC DNA]</scope>
    <source>
        <strain evidence="4">DSM 100886 HEG_-6_39</strain>
    </source>
</reference>
<protein>
    <submittedName>
        <fullName evidence="3">Acidobacterial duplicated orphan permease</fullName>
    </submittedName>
</protein>
<feature type="compositionally biased region" description="Low complexity" evidence="1">
    <location>
        <begin position="100"/>
        <end position="112"/>
    </location>
</feature>
<reference evidence="3 4" key="1">
    <citation type="journal article" date="2016" name="Genome Announc.">
        <title>First Complete Genome Sequence of a Subdivision 6 Acidobacterium Strain.</title>
        <authorList>
            <person name="Huang S."/>
            <person name="Vieira S."/>
            <person name="Bunk B."/>
            <person name="Riedel T."/>
            <person name="Sproer C."/>
            <person name="Overmann J."/>
        </authorList>
    </citation>
    <scope>NUCLEOTIDE SEQUENCE [LARGE SCALE GENOMIC DNA]</scope>
    <source>
        <strain evidence="4">DSM 100886 HEG_-6_39</strain>
    </source>
</reference>
<organism evidence="3 4">
    <name type="scientific">Luteitalea pratensis</name>
    <dbReference type="NCBI Taxonomy" id="1855912"/>
    <lineage>
        <taxon>Bacteria</taxon>
        <taxon>Pseudomonadati</taxon>
        <taxon>Acidobacteriota</taxon>
        <taxon>Vicinamibacteria</taxon>
        <taxon>Vicinamibacterales</taxon>
        <taxon>Vicinamibacteraceae</taxon>
        <taxon>Luteitalea</taxon>
    </lineage>
</organism>
<dbReference type="AlphaFoldDB" id="A0A143PIY0"/>
<dbReference type="EMBL" id="CP015136">
    <property type="protein sequence ID" value="AMY08366.1"/>
    <property type="molecule type" value="Genomic_DNA"/>
</dbReference>
<gene>
    <name evidence="3" type="ORF">LuPra_01563</name>
</gene>
<evidence type="ECO:0000313" key="4">
    <source>
        <dbReference type="Proteomes" id="UP000076079"/>
    </source>
</evidence>
<keyword evidence="4" id="KW-1185">Reference proteome</keyword>
<keyword evidence="2" id="KW-0812">Transmembrane</keyword>
<keyword evidence="2" id="KW-1133">Transmembrane helix</keyword>
<feature type="region of interest" description="Disordered" evidence="1">
    <location>
        <begin position="88"/>
        <end position="112"/>
    </location>
</feature>
<proteinExistence type="predicted"/>
<evidence type="ECO:0000256" key="1">
    <source>
        <dbReference type="SAM" id="MobiDB-lite"/>
    </source>
</evidence>
<sequence>MRGDLRYAWRTLRRSKGFAAAAIATLAVGIGANTAIFSVINAVILRPLPVDRPEQLVEVLYQQPGRTPESGFSYALWGPCEISRTSLPARLRGTRHSRSNSRVAPARSASRS</sequence>
<evidence type="ECO:0000313" key="3">
    <source>
        <dbReference type="EMBL" id="AMY08366.1"/>
    </source>
</evidence>
<name>A0A143PIY0_LUTPR</name>
<dbReference type="KEGG" id="abac:LuPra_01563"/>
<dbReference type="RefSeq" id="WP_157898870.1">
    <property type="nucleotide sequence ID" value="NZ_CP015136.1"/>
</dbReference>
<dbReference type="Proteomes" id="UP000076079">
    <property type="component" value="Chromosome"/>
</dbReference>
<dbReference type="STRING" id="1855912.LuPra_01563"/>